<name>A0ABS4USM8_9ACTN</name>
<evidence type="ECO:0000313" key="3">
    <source>
        <dbReference type="EMBL" id="MBP2354633.1"/>
    </source>
</evidence>
<feature type="domain" description="YhaN AAA" evidence="2">
    <location>
        <begin position="1"/>
        <end position="218"/>
    </location>
</feature>
<dbReference type="RefSeq" id="WP_209697414.1">
    <property type="nucleotide sequence ID" value="NZ_BAAAVU010000031.1"/>
</dbReference>
<dbReference type="InterPro" id="IPR027417">
    <property type="entry name" value="P-loop_NTPase"/>
</dbReference>
<evidence type="ECO:0000256" key="1">
    <source>
        <dbReference type="SAM" id="Coils"/>
    </source>
</evidence>
<evidence type="ECO:0000259" key="2">
    <source>
        <dbReference type="Pfam" id="PF13514"/>
    </source>
</evidence>
<keyword evidence="1" id="KW-0175">Coiled coil</keyword>
<proteinExistence type="predicted"/>
<organism evidence="3 4">
    <name type="scientific">Kribbella aluminosa</name>
    <dbReference type="NCBI Taxonomy" id="416017"/>
    <lineage>
        <taxon>Bacteria</taxon>
        <taxon>Bacillati</taxon>
        <taxon>Actinomycetota</taxon>
        <taxon>Actinomycetes</taxon>
        <taxon>Propionibacteriales</taxon>
        <taxon>Kribbellaceae</taxon>
        <taxon>Kribbella</taxon>
    </lineage>
</organism>
<feature type="coiled-coil region" evidence="1">
    <location>
        <begin position="200"/>
        <end position="227"/>
    </location>
</feature>
<accession>A0ABS4USM8</accession>
<dbReference type="EMBL" id="JAGINT010000002">
    <property type="protein sequence ID" value="MBP2354633.1"/>
    <property type="molecule type" value="Genomic_DNA"/>
</dbReference>
<feature type="coiled-coil region" evidence="1">
    <location>
        <begin position="839"/>
        <end position="904"/>
    </location>
</feature>
<dbReference type="SUPFAM" id="SSF52540">
    <property type="entry name" value="P-loop containing nucleoside triphosphate hydrolases"/>
    <property type="match status" value="1"/>
</dbReference>
<gene>
    <name evidence="3" type="ORF">JOF29_005743</name>
</gene>
<dbReference type="PANTHER" id="PTHR41259:SF1">
    <property type="entry name" value="DOUBLE-STRAND BREAK REPAIR RAD50 ATPASE, PUTATIVE-RELATED"/>
    <property type="match status" value="1"/>
</dbReference>
<dbReference type="PANTHER" id="PTHR41259">
    <property type="entry name" value="DOUBLE-STRAND BREAK REPAIR RAD50 ATPASE, PUTATIVE-RELATED"/>
    <property type="match status" value="1"/>
</dbReference>
<dbReference type="InterPro" id="IPR038734">
    <property type="entry name" value="YhaN_AAA"/>
</dbReference>
<dbReference type="Gene3D" id="3.40.50.300">
    <property type="entry name" value="P-loop containing nucleotide triphosphate hydrolases"/>
    <property type="match status" value="2"/>
</dbReference>
<sequence>MRIVSVIAHAFGPLVDASLEFAPGITVLAGGNESAKSSWHAAVYSALCGRRRARGAPTREERRYADLHRPWDGTAWRVSAVVELDNGRRIELSQDLEGMVDCRAMDVALSRDVSAEIMFDGSPDGSRFVGLDRKSFAATACVNQAELLAVLDAAGGLQDYLARAAATAGTDATAAAALEHLSNFYRDHVGQDRANATKPLRTAKVRLASAEEALARARAEHADYLSRIEAADDGRDEASRAWAATVATEQDAHAVEELLTAARVATLAQTDAERARERATQVAGELSRLDRRRARATEIHSRFGGVAPSGIADQESSAQIVSRALAMWQAAPTPRPLAGPTAEELRAELETLPAAPDGDTTVVPTVRALVSAYEQATAVAAAYDRRRPASDGATDDPTLAAAIAAGPAILRELAASLAAIDAPGSVDVSDPSSLPAIERELDDARAQHRQAAEAAGAASHAADEIAAADRQAARVSAPGVAAQTAGDSKWRTALLAAAGVAALVGIALLVAGLPLPGGVAVAVAVLAGVLGIRRTTAPASARLTGPSPTSAAEQARQTAAAAEHALREADRRVAECEGRHSAAAAAARRAENIRADSAAQCAARGVPDDMTVLRQLAAQTEVLLEARIATARWIADVEQLRTDAGRAEDRLRTALSSRGVAAADDTGVPIADAFATYEQACAARAEKTTVAARRAPLEHALADRVAAEDAAAEAEATRAHAVNLLRDAARVAGLPADAEPTALAVALPAWQDQWAEQVQHAEGEQRDWAELVTLLEGCTLESLSESVTSLRTEYAALVRAAQDADAASREAIRERDVVAAGAEVDAETGGDCDAIAKLVQRAQEQVAVARSNASALAADADNAAGALAERARSLSSVPEAEEELTAAQAEMERVDKLAATLELTRRFLADAQEQVHRDIAPVLAGTLRQWLPSVTEDRYVDAMVDPATLQVKVRGASGRWRRADLLSVGTAEQVYLLLRVALAQHLTSGESCPLLLDDVTVQADEVRTRQLLELLLRLSDQRQVVLFAQEASVVAWAREYLAGDPRHALYELDRVATD</sequence>
<evidence type="ECO:0000313" key="4">
    <source>
        <dbReference type="Proteomes" id="UP000755585"/>
    </source>
</evidence>
<protein>
    <recommendedName>
        <fullName evidence="2">YhaN AAA domain-containing protein</fullName>
    </recommendedName>
</protein>
<reference evidence="3 4" key="1">
    <citation type="submission" date="2021-03" db="EMBL/GenBank/DDBJ databases">
        <title>Sequencing the genomes of 1000 actinobacteria strains.</title>
        <authorList>
            <person name="Klenk H.-P."/>
        </authorList>
    </citation>
    <scope>NUCLEOTIDE SEQUENCE [LARGE SCALE GENOMIC DNA]</scope>
    <source>
        <strain evidence="3 4">DSM 18824</strain>
    </source>
</reference>
<feature type="coiled-coil region" evidence="1">
    <location>
        <begin position="552"/>
        <end position="579"/>
    </location>
</feature>
<comment type="caution">
    <text evidence="3">The sequence shown here is derived from an EMBL/GenBank/DDBJ whole genome shotgun (WGS) entry which is preliminary data.</text>
</comment>
<dbReference type="Proteomes" id="UP000755585">
    <property type="component" value="Unassembled WGS sequence"/>
</dbReference>
<dbReference type="Pfam" id="PF13514">
    <property type="entry name" value="AAA_27"/>
    <property type="match status" value="1"/>
</dbReference>
<keyword evidence="4" id="KW-1185">Reference proteome</keyword>